<dbReference type="Pfam" id="PF02782">
    <property type="entry name" value="FGGY_C"/>
    <property type="match status" value="1"/>
</dbReference>
<keyword evidence="2 9" id="KW-0859">Xylose metabolism</keyword>
<gene>
    <name evidence="9 12" type="primary">xylB</name>
    <name evidence="12" type="ORF">DD236_05295</name>
</gene>
<dbReference type="GO" id="GO:0005997">
    <property type="term" value="P:xylulose metabolic process"/>
    <property type="evidence" value="ECO:0007669"/>
    <property type="project" value="InterPro"/>
</dbReference>
<keyword evidence="5 8" id="KW-0418">Kinase</keyword>
<dbReference type="InterPro" id="IPR043129">
    <property type="entry name" value="ATPase_NBD"/>
</dbReference>
<evidence type="ECO:0000256" key="6">
    <source>
        <dbReference type="ARBA" id="ARBA00022840"/>
    </source>
</evidence>
<evidence type="ECO:0000256" key="9">
    <source>
        <dbReference type="RuleBase" id="RU364073"/>
    </source>
</evidence>
<evidence type="ECO:0000259" key="11">
    <source>
        <dbReference type="Pfam" id="PF02782"/>
    </source>
</evidence>
<dbReference type="InterPro" id="IPR006000">
    <property type="entry name" value="Xylulokinase"/>
</dbReference>
<keyword evidence="3 8" id="KW-0808">Transferase</keyword>
<dbReference type="CDD" id="cd07809">
    <property type="entry name" value="ASKHA_NBD_FGGY_BaXK-like"/>
    <property type="match status" value="1"/>
</dbReference>
<comment type="caution">
    <text evidence="12">The sequence shown here is derived from an EMBL/GenBank/DDBJ whole genome shotgun (WGS) entry which is preliminary data.</text>
</comment>
<evidence type="ECO:0000256" key="4">
    <source>
        <dbReference type="ARBA" id="ARBA00022741"/>
    </source>
</evidence>
<evidence type="ECO:0000313" key="12">
    <source>
        <dbReference type="EMBL" id="PWF26704.1"/>
    </source>
</evidence>
<proteinExistence type="inferred from homology"/>
<evidence type="ECO:0000256" key="1">
    <source>
        <dbReference type="ARBA" id="ARBA00009156"/>
    </source>
</evidence>
<dbReference type="GO" id="GO:0042732">
    <property type="term" value="P:D-xylose metabolic process"/>
    <property type="evidence" value="ECO:0007669"/>
    <property type="project" value="UniProtKB-KW"/>
</dbReference>
<evidence type="ECO:0000256" key="7">
    <source>
        <dbReference type="ARBA" id="ARBA00023277"/>
    </source>
</evidence>
<keyword evidence="13" id="KW-1185">Reference proteome</keyword>
<dbReference type="Gene3D" id="3.30.420.40">
    <property type="match status" value="2"/>
</dbReference>
<dbReference type="InterPro" id="IPR018484">
    <property type="entry name" value="FGGY_N"/>
</dbReference>
<dbReference type="Pfam" id="PF00370">
    <property type="entry name" value="FGGY_N"/>
    <property type="match status" value="1"/>
</dbReference>
<dbReference type="InterPro" id="IPR000577">
    <property type="entry name" value="Carb_kinase_FGGY"/>
</dbReference>
<evidence type="ECO:0000256" key="8">
    <source>
        <dbReference type="RuleBase" id="RU003733"/>
    </source>
</evidence>
<dbReference type="RefSeq" id="WP_109093350.1">
    <property type="nucleotide sequence ID" value="NZ_CAMELQ010000010.1"/>
</dbReference>
<protein>
    <recommendedName>
        <fullName evidence="9">Xylulose kinase</fullName>
        <shortName evidence="9">Xylulokinase</shortName>
        <ecNumber evidence="9">2.7.1.17</ecNumber>
    </recommendedName>
</protein>
<keyword evidence="7 9" id="KW-0119">Carbohydrate metabolism</keyword>
<dbReference type="PIRSF" id="PIRSF000538">
    <property type="entry name" value="GlpK"/>
    <property type="match status" value="1"/>
</dbReference>
<comment type="similarity">
    <text evidence="1 8">Belongs to the FGGY kinase family.</text>
</comment>
<organism evidence="12 13">
    <name type="scientific">Ancrocorticia populi</name>
    <dbReference type="NCBI Taxonomy" id="2175228"/>
    <lineage>
        <taxon>Bacteria</taxon>
        <taxon>Bacillati</taxon>
        <taxon>Actinomycetota</taxon>
        <taxon>Actinomycetes</taxon>
        <taxon>Actinomycetales</taxon>
        <taxon>Actinomycetaceae</taxon>
        <taxon>Ancrocorticia</taxon>
    </lineage>
</organism>
<dbReference type="PROSITE" id="PS00445">
    <property type="entry name" value="FGGY_KINASES_2"/>
    <property type="match status" value="1"/>
</dbReference>
<evidence type="ECO:0000259" key="10">
    <source>
        <dbReference type="Pfam" id="PF00370"/>
    </source>
</evidence>
<name>A0A2V1K8N1_9ACTO</name>
<dbReference type="GO" id="GO:0005524">
    <property type="term" value="F:ATP binding"/>
    <property type="evidence" value="ECO:0007669"/>
    <property type="project" value="UniProtKB-KW"/>
</dbReference>
<evidence type="ECO:0000256" key="2">
    <source>
        <dbReference type="ARBA" id="ARBA00022629"/>
    </source>
</evidence>
<dbReference type="NCBIfam" id="TIGR01312">
    <property type="entry name" value="XylB"/>
    <property type="match status" value="1"/>
</dbReference>
<keyword evidence="6 9" id="KW-0067">ATP-binding</keyword>
<sequence length="472" mass="48968">MTLVAGFDSSTQSCKVLVTDLDSGQILRQGSAPHPPGTAVDPVKWWNALLASVKDAGGIEDVSAISVGGQQHGMVALDGQGNVVRDALMWNDTSSHPQVDSLTEKLGKDEWIRRTGLALLTSFTITKIRWMAENEPENAQRTEAVVLPHDYLTWRLTGGGPGNFRAEDLSTDRSDASGTAYWSGATEDYCTDLFEMALGHSAQLPRVLGPTDIAGHTAAGLPGIPEGIPIGVGGGDNALAALGLGLEIGDVGLSLGTSGTVFAPAPDPIHDPSGVISGFADATGKHLPLAATLNAARDMDVVASLLGVTHDQLAEMATTVAPGSDGLTLLPYFEGERTPALPQARASLLGMSLSNTSPAHLARATIEGMLCSQVAMLDALIDLDVPVNKVFLIGGAAKSAGVAQILPQIVSLPICLPESGEYVALGAAKQAVATLTGDFPGWRPESADLPQAEHHPIIMDQHLAGRASIYGV</sequence>
<feature type="domain" description="Carbohydrate kinase FGGY N-terminal" evidence="10">
    <location>
        <begin position="4"/>
        <end position="243"/>
    </location>
</feature>
<dbReference type="AlphaFoldDB" id="A0A2V1K8N1"/>
<dbReference type="PROSITE" id="PS00933">
    <property type="entry name" value="FGGY_KINASES_1"/>
    <property type="match status" value="1"/>
</dbReference>
<dbReference type="PANTHER" id="PTHR43095">
    <property type="entry name" value="SUGAR KINASE"/>
    <property type="match status" value="1"/>
</dbReference>
<dbReference type="EMBL" id="QETB01000002">
    <property type="protein sequence ID" value="PWF26704.1"/>
    <property type="molecule type" value="Genomic_DNA"/>
</dbReference>
<comment type="catalytic activity">
    <reaction evidence="9">
        <text>D-xylulose + ATP = D-xylulose 5-phosphate + ADP + H(+)</text>
        <dbReference type="Rhea" id="RHEA:10964"/>
        <dbReference type="ChEBI" id="CHEBI:15378"/>
        <dbReference type="ChEBI" id="CHEBI:17140"/>
        <dbReference type="ChEBI" id="CHEBI:30616"/>
        <dbReference type="ChEBI" id="CHEBI:57737"/>
        <dbReference type="ChEBI" id="CHEBI:456216"/>
        <dbReference type="EC" id="2.7.1.17"/>
    </reaction>
</comment>
<accession>A0A2V1K8N1</accession>
<feature type="domain" description="Carbohydrate kinase FGGY C-terminal" evidence="11">
    <location>
        <begin position="253"/>
        <end position="433"/>
    </location>
</feature>
<dbReference type="PANTHER" id="PTHR43095:SF5">
    <property type="entry name" value="XYLULOSE KINASE"/>
    <property type="match status" value="1"/>
</dbReference>
<reference evidence="13" key="1">
    <citation type="submission" date="2018-05" db="EMBL/GenBank/DDBJ databases">
        <authorList>
            <person name="Li Y."/>
        </authorList>
    </citation>
    <scope>NUCLEOTIDE SEQUENCE [LARGE SCALE GENOMIC DNA]</scope>
    <source>
        <strain evidence="13">sk1b4</strain>
    </source>
</reference>
<keyword evidence="4 9" id="KW-0547">Nucleotide-binding</keyword>
<dbReference type="InterPro" id="IPR018483">
    <property type="entry name" value="Carb_kinase_FGGY_CS"/>
</dbReference>
<dbReference type="GO" id="GO:0004856">
    <property type="term" value="F:D-xylulokinase activity"/>
    <property type="evidence" value="ECO:0007669"/>
    <property type="project" value="UniProtKB-EC"/>
</dbReference>
<evidence type="ECO:0000256" key="5">
    <source>
        <dbReference type="ARBA" id="ARBA00022777"/>
    </source>
</evidence>
<dbReference type="EC" id="2.7.1.17" evidence="9"/>
<dbReference type="InterPro" id="IPR050406">
    <property type="entry name" value="FGGY_Carb_Kinase"/>
</dbReference>
<dbReference type="SUPFAM" id="SSF53067">
    <property type="entry name" value="Actin-like ATPase domain"/>
    <property type="match status" value="2"/>
</dbReference>
<dbReference type="InterPro" id="IPR018485">
    <property type="entry name" value="FGGY_C"/>
</dbReference>
<dbReference type="OrthoDB" id="9805576at2"/>
<dbReference type="Proteomes" id="UP000245283">
    <property type="component" value="Unassembled WGS sequence"/>
</dbReference>
<evidence type="ECO:0000313" key="13">
    <source>
        <dbReference type="Proteomes" id="UP000245283"/>
    </source>
</evidence>
<evidence type="ECO:0000256" key="3">
    <source>
        <dbReference type="ARBA" id="ARBA00022679"/>
    </source>
</evidence>